<dbReference type="Pfam" id="PF08538">
    <property type="entry name" value="DUF1749"/>
    <property type="match status" value="1"/>
</dbReference>
<gene>
    <name evidence="1" type="ORF">UT10_C0032G0007</name>
</gene>
<evidence type="ECO:0000313" key="1">
    <source>
        <dbReference type="EMBL" id="KKQ86102.1"/>
    </source>
</evidence>
<protein>
    <recommendedName>
        <fullName evidence="3">Alpha/beta hydrolase</fullName>
    </recommendedName>
</protein>
<evidence type="ECO:0008006" key="3">
    <source>
        <dbReference type="Google" id="ProtNLM"/>
    </source>
</evidence>
<name>A0A0G0L520_9BACT</name>
<dbReference type="AlphaFoldDB" id="A0A0G0L520"/>
<sequence length="298" mass="33647">MQTPKFVDFETNDGLTLPGLLYVAKGSKKVVIYLHGNGSSSVFYDEKEYRDFPEALNGKDISILKFNNRGANIIKKFTIEKNGVEERVPFGMAYEKIAECVPDIDGAVKFLQGLGYEEFYLAGASTGANKICVYDHYKPKNIFKKYVLICGGDDTGIYYNLLGNKKFFKLLTKAKEKIDKGESLEIAPETLSIGEVFSYQGFYDIANPDGDYNCFPFSEAFGKVKISTKPLFRYFKGIKKSSIVIYGEKDEYTWGDINKVITTLKKYQPAFGYKVISGADHRFTGKQKDLAKIITDWL</sequence>
<dbReference type="InterPro" id="IPR013744">
    <property type="entry name" value="SidJ"/>
</dbReference>
<accession>A0A0G0L520</accession>
<comment type="caution">
    <text evidence="1">The sequence shown here is derived from an EMBL/GenBank/DDBJ whole genome shotgun (WGS) entry which is preliminary data.</text>
</comment>
<organism evidence="1 2">
    <name type="scientific">Candidatus Woesebacteria bacterium GW2011_GWB1_38_8b</name>
    <dbReference type="NCBI Taxonomy" id="1618571"/>
    <lineage>
        <taxon>Bacteria</taxon>
        <taxon>Candidatus Woeseibacteriota</taxon>
    </lineage>
</organism>
<proteinExistence type="predicted"/>
<dbReference type="Proteomes" id="UP000033944">
    <property type="component" value="Unassembled WGS sequence"/>
</dbReference>
<dbReference type="SUPFAM" id="SSF53474">
    <property type="entry name" value="alpha/beta-Hydrolases"/>
    <property type="match status" value="1"/>
</dbReference>
<dbReference type="EMBL" id="LBVN01000032">
    <property type="protein sequence ID" value="KKQ86102.1"/>
    <property type="molecule type" value="Genomic_DNA"/>
</dbReference>
<dbReference type="Gene3D" id="3.40.50.1820">
    <property type="entry name" value="alpha/beta hydrolase"/>
    <property type="match status" value="1"/>
</dbReference>
<dbReference type="InterPro" id="IPR029058">
    <property type="entry name" value="AB_hydrolase_fold"/>
</dbReference>
<evidence type="ECO:0000313" key="2">
    <source>
        <dbReference type="Proteomes" id="UP000033944"/>
    </source>
</evidence>
<reference evidence="1 2" key="1">
    <citation type="journal article" date="2015" name="Nature">
        <title>rRNA introns, odd ribosomes, and small enigmatic genomes across a large radiation of phyla.</title>
        <authorList>
            <person name="Brown C.T."/>
            <person name="Hug L.A."/>
            <person name="Thomas B.C."/>
            <person name="Sharon I."/>
            <person name="Castelle C.J."/>
            <person name="Singh A."/>
            <person name="Wilkins M.J."/>
            <person name="Williams K.H."/>
            <person name="Banfield J.F."/>
        </authorList>
    </citation>
    <scope>NUCLEOTIDE SEQUENCE [LARGE SCALE GENOMIC DNA]</scope>
</reference>